<feature type="repeat" description="TNFR-Cys" evidence="1">
    <location>
        <begin position="49"/>
        <end position="104"/>
    </location>
</feature>
<evidence type="ECO:0000256" key="1">
    <source>
        <dbReference type="PROSITE-ProRule" id="PRU00206"/>
    </source>
</evidence>
<proteinExistence type="predicted"/>
<feature type="transmembrane region" description="Helical" evidence="3">
    <location>
        <begin position="227"/>
        <end position="246"/>
    </location>
</feature>
<dbReference type="InterPro" id="IPR001368">
    <property type="entry name" value="TNFR/NGFR_Cys_rich_reg"/>
</dbReference>
<dbReference type="OrthoDB" id="10604265at2759"/>
<dbReference type="GeneID" id="110975538"/>
<dbReference type="Proteomes" id="UP000694845">
    <property type="component" value="Unplaced"/>
</dbReference>
<feature type="disulfide bond" evidence="1">
    <location>
        <begin position="83"/>
        <end position="96"/>
    </location>
</feature>
<dbReference type="RefSeq" id="XP_022083795.1">
    <property type="nucleotide sequence ID" value="XM_022228103.1"/>
</dbReference>
<keyword evidence="6" id="KW-1185">Reference proteome</keyword>
<feature type="region of interest" description="Disordered" evidence="2">
    <location>
        <begin position="308"/>
        <end position="356"/>
    </location>
</feature>
<keyword evidence="1" id="KW-1015">Disulfide bond</keyword>
<gene>
    <name evidence="7" type="primary">LOC110975538</name>
</gene>
<keyword evidence="3" id="KW-0472">Membrane</keyword>
<feature type="disulfide bond" evidence="1">
    <location>
        <begin position="86"/>
        <end position="104"/>
    </location>
</feature>
<evidence type="ECO:0000256" key="2">
    <source>
        <dbReference type="SAM" id="MobiDB-lite"/>
    </source>
</evidence>
<keyword evidence="4" id="KW-0732">Signal</keyword>
<sequence length="842" mass="94261">MIMFMRILLRWLIIIVSIPVTDEKPSQRTVFTVIGRNNDTFKIEIQHHECPEDHFLYRLSRGEFYLQDGRDITEEVTEICQRCTRCDDGVEVMRKCSQYQDIVCGRKCTQPGYRFDEGTQSCQHKKILDEGYTHEELRQWLAVQEDKAREDLVAEVGFTGTPRVPQTTKVAKIMPGSGMPLKLGQEGSEESKTVASSELDAKQDQGEMKETIPVEANLEDGWGYENLLLIASGTLFVIVALAYVYVAMQKFQRPRFLFRRRGRMREPSVPVLRVETGTSGVEASVPTTSTMVRMVASGPVTFETVKYQPIKNGPSSNGASTSCVADESDEWTTDYSDSESGDVDLENESRGDDVGIDVKQDDRKEVIMVGGASDEKEGVVLEDIKVELAAEYETCSDGSSADDGCSCYVNEIEERTSEGEMTSTGGEQDDRDEEDVCARENSCFEKRNWTGTNYFVTPEAIKCATSSSRSTMETIPEDDEPSQYTLMDDPNGPWVTVDDSDNVNSLLTLHHYPTGCDEATEADNESDDENFIDGIDSPIDCPDSCNSDYEEYSFAGEDGLSKDIQDWAGADTTGDNDESDTDNFVDGIDSMGNRHDDALNSKYEARNTHVEDDRNQATLETRDCYSQVTENDLEKRVSICDFNEGRFFQVKNAMSLFASPESAAAVICDQKVYLSLKAFMSADYLASTVCPGRGGSGILGGIDGIPRSRHLTIRESIEERSWCTFDLAFPITDAYMTPVNELCEEILALSKLDKPAENSCFDLGHLIQKIRDEFTKFGHSLKTKRNDCKRFQFLESRKSTLVLSPDPLFAQAFVTYVTRMMKRKLTNQTKTSGSTRGWETLD</sequence>
<keyword evidence="3" id="KW-1133">Transmembrane helix</keyword>
<evidence type="ECO:0000313" key="6">
    <source>
        <dbReference type="Proteomes" id="UP000694845"/>
    </source>
</evidence>
<evidence type="ECO:0000313" key="7">
    <source>
        <dbReference type="RefSeq" id="XP_022083795.1"/>
    </source>
</evidence>
<evidence type="ECO:0000256" key="4">
    <source>
        <dbReference type="SAM" id="SignalP"/>
    </source>
</evidence>
<organism evidence="6 7">
    <name type="scientific">Acanthaster planci</name>
    <name type="common">Crown-of-thorns starfish</name>
    <dbReference type="NCBI Taxonomy" id="133434"/>
    <lineage>
        <taxon>Eukaryota</taxon>
        <taxon>Metazoa</taxon>
        <taxon>Echinodermata</taxon>
        <taxon>Eleutherozoa</taxon>
        <taxon>Asterozoa</taxon>
        <taxon>Asteroidea</taxon>
        <taxon>Valvatacea</taxon>
        <taxon>Valvatida</taxon>
        <taxon>Acanthasteridae</taxon>
        <taxon>Acanthaster</taxon>
    </lineage>
</organism>
<name>A0A8B7XUU7_ACAPL</name>
<comment type="caution">
    <text evidence="1">Lacks conserved residue(s) required for the propagation of feature annotation.</text>
</comment>
<keyword evidence="3" id="KW-0812">Transmembrane</keyword>
<evidence type="ECO:0000259" key="5">
    <source>
        <dbReference type="PROSITE" id="PS50050"/>
    </source>
</evidence>
<protein>
    <submittedName>
        <fullName evidence="7">Uncharacterized protein LOC110975538</fullName>
    </submittedName>
</protein>
<feature type="compositionally biased region" description="Acidic residues" evidence="2">
    <location>
        <begin position="326"/>
        <end position="346"/>
    </location>
</feature>
<feature type="chain" id="PRO_5034443855" evidence="4">
    <location>
        <begin position="24"/>
        <end position="842"/>
    </location>
</feature>
<feature type="signal peptide" evidence="4">
    <location>
        <begin position="1"/>
        <end position="23"/>
    </location>
</feature>
<feature type="domain" description="TNFR-Cys" evidence="5">
    <location>
        <begin position="49"/>
        <end position="104"/>
    </location>
</feature>
<accession>A0A8B7XUU7</accession>
<feature type="compositionally biased region" description="Polar residues" evidence="2">
    <location>
        <begin position="313"/>
        <end position="323"/>
    </location>
</feature>
<dbReference type="KEGG" id="aplc:110975538"/>
<evidence type="ECO:0000256" key="3">
    <source>
        <dbReference type="SAM" id="Phobius"/>
    </source>
</evidence>
<reference evidence="7" key="1">
    <citation type="submission" date="2025-08" db="UniProtKB">
        <authorList>
            <consortium name="RefSeq"/>
        </authorList>
    </citation>
    <scope>IDENTIFICATION</scope>
</reference>
<feature type="compositionally biased region" description="Basic and acidic residues" evidence="2">
    <location>
        <begin position="347"/>
        <end position="356"/>
    </location>
</feature>
<dbReference type="PROSITE" id="PS50050">
    <property type="entry name" value="TNFR_NGFR_2"/>
    <property type="match status" value="1"/>
</dbReference>
<dbReference type="AlphaFoldDB" id="A0A8B7XUU7"/>